<feature type="domain" description="Glycosyltransferase subfamily 4-like N-terminal" evidence="4">
    <location>
        <begin position="15"/>
        <end position="196"/>
    </location>
</feature>
<name>A0A0D0NNX7_PSEFL</name>
<proteinExistence type="predicted"/>
<dbReference type="InterPro" id="IPR028098">
    <property type="entry name" value="Glyco_trans_4-like_N"/>
</dbReference>
<evidence type="ECO:0000259" key="4">
    <source>
        <dbReference type="Pfam" id="PF13579"/>
    </source>
</evidence>
<keyword evidence="2" id="KW-0808">Transferase</keyword>
<dbReference type="PANTHER" id="PTHR12526:SF629">
    <property type="entry name" value="TEICHURONIC ACID BIOSYNTHESIS GLYCOSYLTRANSFERASE TUAH-RELATED"/>
    <property type="match status" value="1"/>
</dbReference>
<dbReference type="Gene3D" id="3.40.50.2000">
    <property type="entry name" value="Glycogen Phosphorylase B"/>
    <property type="match status" value="2"/>
</dbReference>
<dbReference type="AlphaFoldDB" id="A0A0D0NNX7"/>
<feature type="domain" description="Glycosyl transferase family 1" evidence="3">
    <location>
        <begin position="213"/>
        <end position="380"/>
    </location>
</feature>
<dbReference type="SUPFAM" id="SSF53756">
    <property type="entry name" value="UDP-Glycosyltransferase/glycogen phosphorylase"/>
    <property type="match status" value="1"/>
</dbReference>
<dbReference type="PANTHER" id="PTHR12526">
    <property type="entry name" value="GLYCOSYLTRANSFERASE"/>
    <property type="match status" value="1"/>
</dbReference>
<dbReference type="EMBL" id="JXNZ01000019">
    <property type="protein sequence ID" value="KIQ60806.1"/>
    <property type="molecule type" value="Genomic_DNA"/>
</dbReference>
<reference evidence="5 6" key="1">
    <citation type="submission" date="2015-01" db="EMBL/GenBank/DDBJ databases">
        <title>Draft Genome Sequence of the Biocontrol and Plant Growth-Promoting Rhizobacteria (PGPR) Pseudomonas fluorescens UM270.</title>
        <authorList>
            <person name="Hernandez-Salmeron J.E."/>
            <person name="Santoyo G."/>
            <person name="Moreno-Hagelsieb G."/>
            <person name="Hernandez-Leon R."/>
        </authorList>
    </citation>
    <scope>NUCLEOTIDE SEQUENCE [LARGE SCALE GENOMIC DNA]</scope>
    <source>
        <strain evidence="5 6">UM270</strain>
    </source>
</reference>
<accession>A0A0D0NNX7</accession>
<evidence type="ECO:0000313" key="6">
    <source>
        <dbReference type="Proteomes" id="UP000032101"/>
    </source>
</evidence>
<evidence type="ECO:0000313" key="5">
    <source>
        <dbReference type="EMBL" id="KIQ60806.1"/>
    </source>
</evidence>
<gene>
    <name evidence="5" type="ORF">RL74_03540</name>
</gene>
<evidence type="ECO:0000256" key="2">
    <source>
        <dbReference type="ARBA" id="ARBA00022679"/>
    </source>
</evidence>
<organism evidence="5 6">
    <name type="scientific">Pseudomonas fluorescens</name>
    <dbReference type="NCBI Taxonomy" id="294"/>
    <lineage>
        <taxon>Bacteria</taxon>
        <taxon>Pseudomonadati</taxon>
        <taxon>Pseudomonadota</taxon>
        <taxon>Gammaproteobacteria</taxon>
        <taxon>Pseudomonadales</taxon>
        <taxon>Pseudomonadaceae</taxon>
        <taxon>Pseudomonas</taxon>
    </lineage>
</organism>
<sequence>MNILMTTADHLMIDRRILQEAQTLVEQGHQVTLLAGFECPQRESYSHNGIKIERFMFDWGDSRFSALARRYNLQPGSSTYNRAWRLFRAWANRVASLNSFEQFILDRMTEYQVDVLHVHDFPMLAPAVELAKMRKVPLIYDAHELYYAQVQLPEATQRKYKKKESRLIKQVDAAITVNPYIAKLMAERYAVTAPHVIMNAAPKVPVASTSLLRERFGLAPDDNILLYQGWISDNRGIERIVEAAANFAANTYLVLVGYGAFEDTLKKLVMERNLGDRVFFYGGVPSDDLHELTCDADLGIIPYHGVDENNYFCSPNKLFEFAVAELPFISNDLPFLHDIVATYGNGLLADLNSAEAIASAVNQLFGDSAKMAALKDGAKKAREAINWDVEGEKLLNIYQRVTG</sequence>
<keyword evidence="1" id="KW-0328">Glycosyltransferase</keyword>
<dbReference type="Proteomes" id="UP000032101">
    <property type="component" value="Unassembled WGS sequence"/>
</dbReference>
<dbReference type="PATRIC" id="fig|294.124.peg.723"/>
<comment type="caution">
    <text evidence="5">The sequence shown here is derived from an EMBL/GenBank/DDBJ whole genome shotgun (WGS) entry which is preliminary data.</text>
</comment>
<dbReference type="Pfam" id="PF13579">
    <property type="entry name" value="Glyco_trans_4_4"/>
    <property type="match status" value="1"/>
</dbReference>
<dbReference type="Pfam" id="PF00534">
    <property type="entry name" value="Glycos_transf_1"/>
    <property type="match status" value="1"/>
</dbReference>
<dbReference type="GO" id="GO:1901135">
    <property type="term" value="P:carbohydrate derivative metabolic process"/>
    <property type="evidence" value="ECO:0007669"/>
    <property type="project" value="UniProtKB-ARBA"/>
</dbReference>
<protein>
    <submittedName>
        <fullName evidence="5">Uncharacterized protein</fullName>
    </submittedName>
</protein>
<evidence type="ECO:0000256" key="1">
    <source>
        <dbReference type="ARBA" id="ARBA00022676"/>
    </source>
</evidence>
<dbReference type="GO" id="GO:0016757">
    <property type="term" value="F:glycosyltransferase activity"/>
    <property type="evidence" value="ECO:0007669"/>
    <property type="project" value="UniProtKB-KW"/>
</dbReference>
<evidence type="ECO:0000259" key="3">
    <source>
        <dbReference type="Pfam" id="PF00534"/>
    </source>
</evidence>
<dbReference type="InterPro" id="IPR001296">
    <property type="entry name" value="Glyco_trans_1"/>
</dbReference>